<keyword evidence="6" id="KW-1185">Reference proteome</keyword>
<keyword evidence="3" id="KW-0663">Pyridoxal phosphate</keyword>
<keyword evidence="5" id="KW-0456">Lyase</keyword>
<dbReference type="HOGENOM" id="CLU_049619_1_0_0"/>
<dbReference type="eggNOG" id="COG2008">
    <property type="taxonomic scope" value="Bacteria"/>
</dbReference>
<evidence type="ECO:0000256" key="1">
    <source>
        <dbReference type="ARBA" id="ARBA00001933"/>
    </source>
</evidence>
<evidence type="ECO:0000313" key="5">
    <source>
        <dbReference type="EMBL" id="ACV39922.1"/>
    </source>
</evidence>
<dbReference type="Gene3D" id="3.40.640.10">
    <property type="entry name" value="Type I PLP-dependent aspartate aminotransferase-like (Major domain)"/>
    <property type="match status" value="1"/>
</dbReference>
<dbReference type="GO" id="GO:0006520">
    <property type="term" value="P:amino acid metabolic process"/>
    <property type="evidence" value="ECO:0007669"/>
    <property type="project" value="InterPro"/>
</dbReference>
<organism evidence="5 6">
    <name type="scientific">Leptotrichia buccalis (strain ATCC 14201 / DSM 1135 / JCM 12969 / NCTC 10249 / C-1013-b)</name>
    <dbReference type="NCBI Taxonomy" id="523794"/>
    <lineage>
        <taxon>Bacteria</taxon>
        <taxon>Fusobacteriati</taxon>
        <taxon>Fusobacteriota</taxon>
        <taxon>Fusobacteriia</taxon>
        <taxon>Fusobacteriales</taxon>
        <taxon>Leptotrichiaceae</taxon>
        <taxon>Leptotrichia</taxon>
    </lineage>
</organism>
<evidence type="ECO:0000256" key="2">
    <source>
        <dbReference type="ARBA" id="ARBA00006966"/>
    </source>
</evidence>
<evidence type="ECO:0000256" key="3">
    <source>
        <dbReference type="ARBA" id="ARBA00022898"/>
    </source>
</evidence>
<dbReference type="EC" id="4.1.2.5" evidence="5"/>
<dbReference type="KEGG" id="lba:Lebu_2061"/>
<proteinExistence type="inferred from homology"/>
<dbReference type="GO" id="GO:0004793">
    <property type="term" value="F:threonine aldolase activity"/>
    <property type="evidence" value="ECO:0007669"/>
    <property type="project" value="UniProtKB-EC"/>
</dbReference>
<dbReference type="AlphaFoldDB" id="C7ND44"/>
<evidence type="ECO:0000313" key="6">
    <source>
        <dbReference type="Proteomes" id="UP000001910"/>
    </source>
</evidence>
<dbReference type="SUPFAM" id="SSF53383">
    <property type="entry name" value="PLP-dependent transferases"/>
    <property type="match status" value="1"/>
</dbReference>
<dbReference type="Pfam" id="PF01212">
    <property type="entry name" value="Beta_elim_lyase"/>
    <property type="match status" value="1"/>
</dbReference>
<dbReference type="Gene3D" id="3.90.1150.10">
    <property type="entry name" value="Aspartate Aminotransferase, domain 1"/>
    <property type="match status" value="1"/>
</dbReference>
<dbReference type="RefSeq" id="WP_015770257.1">
    <property type="nucleotide sequence ID" value="NC_013192.1"/>
</dbReference>
<dbReference type="InterPro" id="IPR015422">
    <property type="entry name" value="PyrdxlP-dep_Trfase_small"/>
</dbReference>
<protein>
    <submittedName>
        <fullName evidence="5">Threonine aldolase</fullName>
        <ecNumber evidence="5">4.1.2.5</ecNumber>
    </submittedName>
</protein>
<dbReference type="InterPro" id="IPR001597">
    <property type="entry name" value="ArAA_b-elim_lyase/Thr_aldolase"/>
</dbReference>
<feature type="domain" description="Aromatic amino acid beta-eliminating lyase/threonine aldolase" evidence="4">
    <location>
        <begin position="7"/>
        <end position="236"/>
    </location>
</feature>
<accession>C7ND44</accession>
<dbReference type="Proteomes" id="UP000001910">
    <property type="component" value="Chromosome"/>
</dbReference>
<gene>
    <name evidence="5" type="ordered locus">Lebu_2061</name>
</gene>
<dbReference type="InterPro" id="IPR015421">
    <property type="entry name" value="PyrdxlP-dep_Trfase_major"/>
</dbReference>
<dbReference type="OrthoDB" id="9774495at2"/>
<dbReference type="PANTHER" id="PTHR48097">
    <property type="entry name" value="L-THREONINE ALDOLASE-RELATED"/>
    <property type="match status" value="1"/>
</dbReference>
<sequence>MLHFANDYTQGACQEILDAIVKTNFEDLAGYGADRYCESAKAKIRKVCEVKNADVHFLTGGTQANAVVINSMLESYEGVIAAETGHIAIHEAGAIEFTGHKVLTLPHHSGKIDVNELKEYLHTFYADENHEHMVFPGMVYISHPTEYGTLYSKKELIEISKTCKKYEIPLFLDGARLVYGLMAKDTDVTLPDIAQLCDVFYFGGTKAGALLGEAVVFTKNNTPKNFVTRIKQHGALLAKGRLLGVQFDTLFSNDLYKRIGKHTINLSEKLKNILHEKNYRFYLESPTNQQFIIIENTKMEELAKNVSFSFWEKYDENHTVIRFVTSWATTEKDLDELIKLL</sequence>
<reference evidence="5 6" key="1">
    <citation type="journal article" date="2009" name="Stand. Genomic Sci.">
        <title>Complete genome sequence of Leptotrichia buccalis type strain (C-1013-b).</title>
        <authorList>
            <person name="Ivanova N."/>
            <person name="Gronow S."/>
            <person name="Lapidus A."/>
            <person name="Copeland A."/>
            <person name="Glavina Del Rio T."/>
            <person name="Nolan M."/>
            <person name="Lucas S."/>
            <person name="Chen F."/>
            <person name="Tice H."/>
            <person name="Cheng J.F."/>
            <person name="Saunders E."/>
            <person name="Bruce D."/>
            <person name="Goodwin L."/>
            <person name="Brettin T."/>
            <person name="Detter J.C."/>
            <person name="Han C."/>
            <person name="Pitluck S."/>
            <person name="Mikhailova N."/>
            <person name="Pati A."/>
            <person name="Mavrommatis K."/>
            <person name="Chen A."/>
            <person name="Palaniappan K."/>
            <person name="Land M."/>
            <person name="Hauser L."/>
            <person name="Chang Y.J."/>
            <person name="Jeffries C.D."/>
            <person name="Chain P."/>
            <person name="Rohde C."/>
            <person name="Goker M."/>
            <person name="Bristow J."/>
            <person name="Eisen J.A."/>
            <person name="Markowitz V."/>
            <person name="Hugenholtz P."/>
            <person name="Kyrpides N.C."/>
            <person name="Klenk H.P."/>
        </authorList>
    </citation>
    <scope>NUCLEOTIDE SEQUENCE [LARGE SCALE GENOMIC DNA]</scope>
    <source>
        <strain evidence="6">ATCC 14201 / DSM 1135 / JCM 12969 / NCTC 10249 / C-1013-b</strain>
    </source>
</reference>
<name>C7ND44_LEPBD</name>
<dbReference type="EMBL" id="CP001685">
    <property type="protein sequence ID" value="ACV39922.1"/>
    <property type="molecule type" value="Genomic_DNA"/>
</dbReference>
<comment type="cofactor">
    <cofactor evidence="1">
        <name>pyridoxal 5'-phosphate</name>
        <dbReference type="ChEBI" id="CHEBI:597326"/>
    </cofactor>
</comment>
<comment type="similarity">
    <text evidence="2">Belongs to the threonine aldolase family.</text>
</comment>
<evidence type="ECO:0000259" key="4">
    <source>
        <dbReference type="Pfam" id="PF01212"/>
    </source>
</evidence>
<dbReference type="PANTHER" id="PTHR48097:SF5">
    <property type="entry name" value="LOW SPECIFICITY L-THREONINE ALDOLASE"/>
    <property type="match status" value="1"/>
</dbReference>
<dbReference type="STRING" id="523794.Lebu_2061"/>
<dbReference type="InterPro" id="IPR015424">
    <property type="entry name" value="PyrdxlP-dep_Trfase"/>
</dbReference>